<gene>
    <name evidence="1" type="primary">orf84</name>
</gene>
<reference evidence="1 2" key="1">
    <citation type="submission" date="2013-02" db="EMBL/GenBank/DDBJ databases">
        <title>phiNIT1 genome sequensing.</title>
        <authorList>
            <person name="Ozaki T."/>
            <person name="Kaneko J."/>
        </authorList>
    </citation>
    <scope>NUCLEOTIDE SEQUENCE [LARGE SCALE GENOMIC DNA]</scope>
    <source>
        <strain evidence="1">PhiNIT1</strain>
    </source>
</reference>
<name>S6B1E2_9CAUD</name>
<dbReference type="EMBL" id="AP013029">
    <property type="protein sequence ID" value="BAN59549.1"/>
    <property type="molecule type" value="Genomic_DNA"/>
</dbReference>
<dbReference type="GeneID" id="16511561"/>
<accession>S6B1E2</accession>
<proteinExistence type="predicted"/>
<protein>
    <submittedName>
        <fullName evidence="1">Uncharacterized protein</fullName>
    </submittedName>
</protein>
<organism evidence="1 2">
    <name type="scientific">Bacillus phage phiNIT1</name>
    <dbReference type="NCBI Taxonomy" id="207656"/>
    <lineage>
        <taxon>Viruses</taxon>
        <taxon>Duplodnaviria</taxon>
        <taxon>Heunggongvirae</taxon>
        <taxon>Uroviricota</taxon>
        <taxon>Caudoviricetes</taxon>
        <taxon>Herelleviridae</taxon>
        <taxon>Bastillevirinae</taxon>
        <taxon>Nitunavirus</taxon>
        <taxon>Nitunavirus NIT1</taxon>
    </lineage>
</organism>
<sequence>MSMLGQPETPTEKHRDKVIDHLEYLLELAPHSKHSEYVIIQMLRTLKDMANYVYDRQIENEHRDRQYQAAENAMDEIYTDPDMW</sequence>
<dbReference type="RefSeq" id="YP_008318317.1">
    <property type="nucleotide sequence ID" value="NC_021856.1"/>
</dbReference>
<evidence type="ECO:0000313" key="1">
    <source>
        <dbReference type="EMBL" id="BAN59549.1"/>
    </source>
</evidence>
<keyword evidence="2" id="KW-1185">Reference proteome</keyword>
<evidence type="ECO:0000313" key="2">
    <source>
        <dbReference type="Proteomes" id="UP000014701"/>
    </source>
</evidence>
<dbReference type="OrthoDB" id="34681at10239"/>
<dbReference type="KEGG" id="vg:16511561"/>
<dbReference type="Proteomes" id="UP000014701">
    <property type="component" value="Segment"/>
</dbReference>